<dbReference type="EC" id="5.1.3.2" evidence="2"/>
<dbReference type="GO" id="GO:0003978">
    <property type="term" value="F:UDP-glucose 4-epimerase activity"/>
    <property type="evidence" value="ECO:0007669"/>
    <property type="project" value="UniProtKB-EC"/>
</dbReference>
<dbReference type="Gene3D" id="3.90.25.10">
    <property type="entry name" value="UDP-galactose 4-epimerase, domain 1"/>
    <property type="match status" value="1"/>
</dbReference>
<dbReference type="PANTHER" id="PTHR43000">
    <property type="entry name" value="DTDP-D-GLUCOSE 4,6-DEHYDRATASE-RELATED"/>
    <property type="match status" value="1"/>
</dbReference>
<evidence type="ECO:0000259" key="1">
    <source>
        <dbReference type="Pfam" id="PF16363"/>
    </source>
</evidence>
<protein>
    <submittedName>
        <fullName evidence="2">UDP-glucose 4-epimerase</fullName>
        <ecNumber evidence="2">5.1.3.2</ecNumber>
    </submittedName>
</protein>
<dbReference type="EMBL" id="CAAJGR010000034">
    <property type="protein sequence ID" value="VHO06509.1"/>
    <property type="molecule type" value="Genomic_DNA"/>
</dbReference>
<accession>A0A486XXG6</accession>
<dbReference type="InterPro" id="IPR016040">
    <property type="entry name" value="NAD(P)-bd_dom"/>
</dbReference>
<reference evidence="2" key="1">
    <citation type="submission" date="2019-04" db="EMBL/GenBank/DDBJ databases">
        <authorList>
            <person name="Brambilla D."/>
        </authorList>
    </citation>
    <scope>NUCLEOTIDE SEQUENCE</scope>
    <source>
        <strain evidence="2">BAL1</strain>
    </source>
</reference>
<dbReference type="AlphaFoldDB" id="A0A486XXG6"/>
<gene>
    <name evidence="2" type="ORF">BAL341_3524</name>
</gene>
<feature type="domain" description="NAD(P)-binding" evidence="1">
    <location>
        <begin position="6"/>
        <end position="294"/>
    </location>
</feature>
<sequence length="300" mass="33111">MNKTILVTGATGFTGRWFARTAKLQGFLCVGTSLSLSGLDADFALLYRCDLNNRAEIEQVLREVKPDYVVHLAAISFVAHGAVQEIYQTNVVGTVNLLDAIKMVCPDICKILVASSGNVYGNSANLPITEQTPLAPANDYAVSKVAMEYACQFRQTALPVILTRPFNYTGLGQAENFLLPKIVAAFKRRQPVLELGNLDVARDFTDIRDLVTAYLKLLTSECKDEIFNICSGKPVSLLQVIEMMQQIAGYDIELQVNPAFVRGSEVKTLYGSEQKLISVIGGYRQHVELAETLAWMYQSK</sequence>
<dbReference type="InterPro" id="IPR036291">
    <property type="entry name" value="NAD(P)-bd_dom_sf"/>
</dbReference>
<evidence type="ECO:0000313" key="2">
    <source>
        <dbReference type="EMBL" id="VHO06509.1"/>
    </source>
</evidence>
<name>A0A486XXG6_9GAMM</name>
<organism evidence="2">
    <name type="scientific">Rheinheimera sp. BAL341</name>
    <dbReference type="NCBI Taxonomy" id="1708203"/>
    <lineage>
        <taxon>Bacteria</taxon>
        <taxon>Pseudomonadati</taxon>
        <taxon>Pseudomonadota</taxon>
        <taxon>Gammaproteobacteria</taxon>
        <taxon>Chromatiales</taxon>
        <taxon>Chromatiaceae</taxon>
        <taxon>Rheinheimera</taxon>
    </lineage>
</organism>
<dbReference type="SUPFAM" id="SSF51735">
    <property type="entry name" value="NAD(P)-binding Rossmann-fold domains"/>
    <property type="match status" value="1"/>
</dbReference>
<proteinExistence type="predicted"/>
<dbReference type="Gene3D" id="3.40.50.720">
    <property type="entry name" value="NAD(P)-binding Rossmann-like Domain"/>
    <property type="match status" value="1"/>
</dbReference>
<dbReference type="Pfam" id="PF16363">
    <property type="entry name" value="GDP_Man_Dehyd"/>
    <property type="match status" value="1"/>
</dbReference>
<keyword evidence="2" id="KW-0413">Isomerase</keyword>